<proteinExistence type="predicted"/>
<dbReference type="Proteomes" id="UP000199161">
    <property type="component" value="Unassembled WGS sequence"/>
</dbReference>
<organism evidence="1 2">
    <name type="scientific">Natronobacterium haloterrestre</name>
    <name type="common">Halobiforma haloterrestris</name>
    <dbReference type="NCBI Taxonomy" id="148448"/>
    <lineage>
        <taxon>Archaea</taxon>
        <taxon>Methanobacteriati</taxon>
        <taxon>Methanobacteriota</taxon>
        <taxon>Stenosarchaea group</taxon>
        <taxon>Halobacteria</taxon>
        <taxon>Halobacteriales</taxon>
        <taxon>Natrialbaceae</taxon>
        <taxon>Natronobacterium</taxon>
    </lineage>
</organism>
<dbReference type="Pfam" id="PF06348">
    <property type="entry name" value="DUF1059"/>
    <property type="match status" value="1"/>
</dbReference>
<dbReference type="InterPro" id="IPR009409">
    <property type="entry name" value="DUF1059"/>
</dbReference>
<accession>A0A1I1G9F5</accession>
<gene>
    <name evidence="1" type="ORF">SAMN05444422_104156</name>
</gene>
<dbReference type="EMBL" id="FOKW01000004">
    <property type="protein sequence ID" value="SFC07922.1"/>
    <property type="molecule type" value="Genomic_DNA"/>
</dbReference>
<reference evidence="2" key="1">
    <citation type="submission" date="2016-10" db="EMBL/GenBank/DDBJ databases">
        <authorList>
            <person name="Varghese N."/>
            <person name="Submissions S."/>
        </authorList>
    </citation>
    <scope>NUCLEOTIDE SEQUENCE [LARGE SCALE GENOMIC DNA]</scope>
    <source>
        <strain evidence="2">DSM 13078</strain>
    </source>
</reference>
<dbReference type="AlphaFoldDB" id="A0A1I1G9F5"/>
<evidence type="ECO:0000313" key="2">
    <source>
        <dbReference type="Proteomes" id="UP000199161"/>
    </source>
</evidence>
<protein>
    <submittedName>
        <fullName evidence="1">Uncharacterized protein</fullName>
    </submittedName>
</protein>
<keyword evidence="2" id="KW-1185">Reference proteome</keyword>
<evidence type="ECO:0000313" key="1">
    <source>
        <dbReference type="EMBL" id="SFC07922.1"/>
    </source>
</evidence>
<name>A0A1I1G9F5_NATHA</name>
<sequence length="80" mass="9253">MSQVSYVSLQLFTIHCRKARETTMADAYKLDCESESADCRFIIQSENETEAIELAKNHMQEDHGQDYSDDELREAHLQVV</sequence>